<evidence type="ECO:0000313" key="5">
    <source>
        <dbReference type="Proteomes" id="UP000239648"/>
    </source>
</evidence>
<dbReference type="InterPro" id="IPR021296">
    <property type="entry name" value="DUF2868"/>
</dbReference>
<keyword evidence="1" id="KW-0472">Membrane</keyword>
<organism evidence="3 4">
    <name type="scientific">Marinobacter persicus</name>
    <dbReference type="NCBI Taxonomy" id="930118"/>
    <lineage>
        <taxon>Bacteria</taxon>
        <taxon>Pseudomonadati</taxon>
        <taxon>Pseudomonadota</taxon>
        <taxon>Gammaproteobacteria</taxon>
        <taxon>Pseudomonadales</taxon>
        <taxon>Marinobacteraceae</taxon>
        <taxon>Marinobacter</taxon>
    </lineage>
</organism>
<evidence type="ECO:0000313" key="2">
    <source>
        <dbReference type="EMBL" id="PPK53403.1"/>
    </source>
</evidence>
<proteinExistence type="predicted"/>
<dbReference type="RefSeq" id="WP_104414983.1">
    <property type="nucleotide sequence ID" value="NZ_PTIT01000002.1"/>
</dbReference>
<keyword evidence="1" id="KW-0812">Transmembrane</keyword>
<accession>A0A2S6GA92</accession>
<dbReference type="EMBL" id="PTIU01000002">
    <property type="protein sequence ID" value="PPK56240.1"/>
    <property type="molecule type" value="Genomic_DNA"/>
</dbReference>
<feature type="transmembrane region" description="Helical" evidence="1">
    <location>
        <begin position="79"/>
        <end position="99"/>
    </location>
</feature>
<feature type="transmembrane region" description="Helical" evidence="1">
    <location>
        <begin position="250"/>
        <end position="277"/>
    </location>
</feature>
<reference evidence="3 4" key="2">
    <citation type="submission" date="2018-02" db="EMBL/GenBank/DDBJ databases">
        <title>Subsurface microbial communities from deep shales in Ohio and West Virginia, USA.</title>
        <authorList>
            <person name="Wrighton K."/>
        </authorList>
    </citation>
    <scope>NUCLEOTIDE SEQUENCE [LARGE SCALE GENOMIC DNA]</scope>
    <source>
        <strain evidence="3 4">UTICA-S1B9</strain>
    </source>
</reference>
<dbReference type="EMBL" id="PTIT01000002">
    <property type="protein sequence ID" value="PPK53403.1"/>
    <property type="molecule type" value="Genomic_DNA"/>
</dbReference>
<dbReference type="Proteomes" id="UP000239648">
    <property type="component" value="Unassembled WGS sequence"/>
</dbReference>
<protein>
    <submittedName>
        <fullName evidence="3">Uncharacterized protein DUF2868</fullName>
    </submittedName>
</protein>
<dbReference type="Proteomes" id="UP000239446">
    <property type="component" value="Unassembled WGS sequence"/>
</dbReference>
<evidence type="ECO:0000256" key="1">
    <source>
        <dbReference type="SAM" id="Phobius"/>
    </source>
</evidence>
<dbReference type="Pfam" id="PF11067">
    <property type="entry name" value="DUF2868"/>
    <property type="match status" value="1"/>
</dbReference>
<feature type="transmembrane region" description="Helical" evidence="1">
    <location>
        <begin position="153"/>
        <end position="184"/>
    </location>
</feature>
<keyword evidence="1" id="KW-1133">Transmembrane helix</keyword>
<dbReference type="OrthoDB" id="7056210at2"/>
<keyword evidence="5" id="KW-1185">Reference proteome</keyword>
<gene>
    <name evidence="3" type="ORF">B0H24_1002205</name>
    <name evidence="2" type="ORF">BY455_102205</name>
</gene>
<name>A0A2S6GA92_9GAMM</name>
<dbReference type="AlphaFoldDB" id="A0A2S6GA92"/>
<comment type="caution">
    <text evidence="3">The sequence shown here is derived from an EMBL/GenBank/DDBJ whole genome shotgun (WGS) entry which is preliminary data.</text>
</comment>
<evidence type="ECO:0000313" key="3">
    <source>
        <dbReference type="EMBL" id="PPK56240.1"/>
    </source>
</evidence>
<reference evidence="2 5" key="1">
    <citation type="submission" date="2018-02" db="EMBL/GenBank/DDBJ databases">
        <title>Deep subsurface shale carbon reservoir microbial communities from Ohio and West Virginia, USA.</title>
        <authorList>
            <person name="Wrighton K."/>
        </authorList>
    </citation>
    <scope>NUCLEOTIDE SEQUENCE [LARGE SCALE GENOMIC DNA]</scope>
    <source>
        <strain evidence="2 5">UTICA-S1B6</strain>
    </source>
</reference>
<feature type="transmembrane region" description="Helical" evidence="1">
    <location>
        <begin position="105"/>
        <end position="132"/>
    </location>
</feature>
<sequence length="465" mass="51439">MTDTPLRLLLAFDNRIQRDRDQPANFLHRRDRRFALDCQQQGVKPDVRRWLAQMDRLSGAGEPDPAVTREQRTWQRISAGFVTAGAVFGVITMLGLLFYEGGQRINVTVFLAFVLLQFMLALATTIQAWIGWQPWRRLVHKLFKGSPSPTRAALYPLLAARAAQAGGLAFATAGLLTLLVMVVVQDLAFGWSTTLNTASASYHTLVSTLAQPWGWLWPAAAPSAELVDATRFFRAAPDAGSTMPERWGQWWPFLVMVWLVWAWLPRLLLLFASHGLLNHRARRLLARHPGMQSLLYRMETPVIDTGYEHNDATDLPDTQTANQPGTLPEAALCICWAGAGEQGLPRSLSSIKVPCHQAGGNATLSDDEAVLDKTAQQLATMPEPRMVLLTRSWQPPTGELSDFLAAARARWPNPTRVTLVPLAGEPDQLPAEHLLAPWLRFADRQPSGFVTVAVPAGQTDSEPQS</sequence>
<evidence type="ECO:0000313" key="4">
    <source>
        <dbReference type="Proteomes" id="UP000239446"/>
    </source>
</evidence>